<evidence type="ECO:0000313" key="7">
    <source>
        <dbReference type="Proteomes" id="UP000078561"/>
    </source>
</evidence>
<dbReference type="InterPro" id="IPR017871">
    <property type="entry name" value="ABC_transporter-like_CS"/>
</dbReference>
<evidence type="ECO:0000313" key="6">
    <source>
        <dbReference type="EMBL" id="SAL98535.1"/>
    </source>
</evidence>
<dbReference type="PROSITE" id="PS00211">
    <property type="entry name" value="ABC_TRANSPORTER_1"/>
    <property type="match status" value="2"/>
</dbReference>
<dbReference type="CDD" id="cd03221">
    <property type="entry name" value="ABCF_EF-3"/>
    <property type="match status" value="1"/>
</dbReference>
<dbReference type="SMART" id="SM00382">
    <property type="entry name" value="AAA"/>
    <property type="match status" value="2"/>
</dbReference>
<dbReference type="InterPro" id="IPR050611">
    <property type="entry name" value="ABCF"/>
</dbReference>
<keyword evidence="1" id="KW-0677">Repeat</keyword>
<keyword evidence="3" id="KW-0067">ATP-binding</keyword>
<feature type="compositionally biased region" description="Low complexity" evidence="4">
    <location>
        <begin position="103"/>
        <end position="115"/>
    </location>
</feature>
<dbReference type="Pfam" id="PF00005">
    <property type="entry name" value="ABC_tran"/>
    <property type="match status" value="2"/>
</dbReference>
<evidence type="ECO:0000256" key="3">
    <source>
        <dbReference type="ARBA" id="ARBA00022840"/>
    </source>
</evidence>
<feature type="compositionally biased region" description="Basic residues" evidence="4">
    <location>
        <begin position="128"/>
        <end position="146"/>
    </location>
</feature>
<dbReference type="OrthoDB" id="2110130at2759"/>
<accession>A0A163J7D1</accession>
<dbReference type="OMA" id="RQIAHME"/>
<dbReference type="AlphaFoldDB" id="A0A163J7D1"/>
<dbReference type="SUPFAM" id="SSF52540">
    <property type="entry name" value="P-loop containing nucleoside triphosphate hydrolases"/>
    <property type="match status" value="2"/>
</dbReference>
<evidence type="ECO:0000259" key="5">
    <source>
        <dbReference type="PROSITE" id="PS50893"/>
    </source>
</evidence>
<proteinExistence type="predicted"/>
<dbReference type="InterPro" id="IPR003593">
    <property type="entry name" value="AAA+_ATPase"/>
</dbReference>
<gene>
    <name evidence="6" type="primary">ABSGL_04084.1 scaffold 5027</name>
</gene>
<dbReference type="Gene3D" id="3.40.50.300">
    <property type="entry name" value="P-loop containing nucleotide triphosphate hydrolases"/>
    <property type="match status" value="2"/>
</dbReference>
<dbReference type="PANTHER" id="PTHR19211">
    <property type="entry name" value="ATP-BINDING TRANSPORT PROTEIN-RELATED"/>
    <property type="match status" value="1"/>
</dbReference>
<organism evidence="6">
    <name type="scientific">Absidia glauca</name>
    <name type="common">Pin mould</name>
    <dbReference type="NCBI Taxonomy" id="4829"/>
    <lineage>
        <taxon>Eukaryota</taxon>
        <taxon>Fungi</taxon>
        <taxon>Fungi incertae sedis</taxon>
        <taxon>Mucoromycota</taxon>
        <taxon>Mucoromycotina</taxon>
        <taxon>Mucoromycetes</taxon>
        <taxon>Mucorales</taxon>
        <taxon>Cunninghamellaceae</taxon>
        <taxon>Absidia</taxon>
    </lineage>
</organism>
<feature type="compositionally biased region" description="Pro residues" evidence="4">
    <location>
        <begin position="92"/>
        <end position="102"/>
    </location>
</feature>
<reference evidence="6" key="1">
    <citation type="submission" date="2016-04" db="EMBL/GenBank/DDBJ databases">
        <authorList>
            <person name="Evans L.H."/>
            <person name="Alamgir A."/>
            <person name="Owens N."/>
            <person name="Weber N.D."/>
            <person name="Virtaneva K."/>
            <person name="Barbian K."/>
            <person name="Babar A."/>
            <person name="Rosenke K."/>
        </authorList>
    </citation>
    <scope>NUCLEOTIDE SEQUENCE [LARGE SCALE GENOMIC DNA]</scope>
    <source>
        <strain evidence="6">CBS 101.48</strain>
    </source>
</reference>
<evidence type="ECO:0000256" key="1">
    <source>
        <dbReference type="ARBA" id="ARBA00022737"/>
    </source>
</evidence>
<dbReference type="GO" id="GO:0005524">
    <property type="term" value="F:ATP binding"/>
    <property type="evidence" value="ECO:0007669"/>
    <property type="project" value="UniProtKB-KW"/>
</dbReference>
<keyword evidence="7" id="KW-1185">Reference proteome</keyword>
<feature type="domain" description="ABC transporter" evidence="5">
    <location>
        <begin position="184"/>
        <end position="496"/>
    </location>
</feature>
<protein>
    <recommendedName>
        <fullName evidence="5">ABC transporter domain-containing protein</fullName>
    </recommendedName>
</protein>
<dbReference type="PANTHER" id="PTHR19211:SF129">
    <property type="entry name" value="ABC TRANSPORTER ATP-BINDING PROTEIN"/>
    <property type="match status" value="1"/>
</dbReference>
<evidence type="ECO:0000256" key="2">
    <source>
        <dbReference type="ARBA" id="ARBA00022741"/>
    </source>
</evidence>
<feature type="domain" description="ABC transporter" evidence="5">
    <location>
        <begin position="595"/>
        <end position="853"/>
    </location>
</feature>
<dbReference type="InterPro" id="IPR003439">
    <property type="entry name" value="ABC_transporter-like_ATP-bd"/>
</dbReference>
<dbReference type="InterPro" id="IPR027417">
    <property type="entry name" value="P-loop_NTPase"/>
</dbReference>
<sequence length="855" mass="95684">MTTFKHRFLTQLEEYKIALDEDTIDYLGGMLTELSLHPDMDEVRSSTEAFLEDADVNSATIDSFYQKLTDQSTASTAPQNNQVKQPVVSEPTAPPPPPPPSSSVPVPKVQPSTSPATSDQEADDFKNKKVSSKATRLARKERRQKQKAADETADSSSPPPPTIVATSQQSRFHLETLETLSKEIDLKTVNITVNQLELLVDAHLRLKENVRYGLVGANGTGKSVLMRCLADDILTGLPQNLQILHVAQLETNEKDLTVLDEVLSSDRDTMLALEEYELVTGVKGVPPKDTELNAILHQIMVNRSKEHLRQVNAIATKRSGARGWDARKELIVVEADHAALVKKNPSTYITATMAGDMVSDIMAKAMLTDYQVLKAKAAKILRGLGFSDQQIHAKVSTFSGGWRMRIALGKALFREPNILLLDEPTNHLDLPAILWLQEYLIEQTDDMTVVIVSHNREFLNKVTEETIILKDKKLVYHNGDFQDYERNTEEQRVRKQALLDKQESRKKKIMSSIQQDLKRAKATGDDKRLGQVVSRTKKLDRLGMEKTEDGKRFKQSYRAGYHFDQRVQVVVEQKTKTHDIYIPDPQPLRTHGPFLALDNVSFRYSSTGPMIVQNITLNLEATSRIALLGVNGSGKVRRSEREELSCPLTFSLSQSTLLDLITGKLQPVVGHVQRNPLLRVGYFTQNVVDSLDMDKTPVELLKEKYPALSSEQACRAQLGSVGIGAIGTRPIKYLSGGQRSRVVLAMILYDEPHVLILDEITNHLDMGTIDLLVESLAAFAGCLVLVSHDFWFLKQLMEPQPGDDDDDDYDEAAALERQVKNEIYSLRAGVFKRWEKGLDAYVNSTLKAVKKQMAL</sequence>
<dbReference type="EMBL" id="LT552199">
    <property type="protein sequence ID" value="SAL98535.1"/>
    <property type="molecule type" value="Genomic_DNA"/>
</dbReference>
<dbReference type="Proteomes" id="UP000078561">
    <property type="component" value="Unassembled WGS sequence"/>
</dbReference>
<evidence type="ECO:0000256" key="4">
    <source>
        <dbReference type="SAM" id="MobiDB-lite"/>
    </source>
</evidence>
<keyword evidence="2" id="KW-0547">Nucleotide-binding</keyword>
<name>A0A163J7D1_ABSGL</name>
<dbReference type="STRING" id="4829.A0A163J7D1"/>
<feature type="compositionally biased region" description="Polar residues" evidence="4">
    <location>
        <begin position="70"/>
        <end position="84"/>
    </location>
</feature>
<dbReference type="PROSITE" id="PS50893">
    <property type="entry name" value="ABC_TRANSPORTER_2"/>
    <property type="match status" value="2"/>
</dbReference>
<dbReference type="InParanoid" id="A0A163J7D1"/>
<dbReference type="GO" id="GO:0016887">
    <property type="term" value="F:ATP hydrolysis activity"/>
    <property type="evidence" value="ECO:0007669"/>
    <property type="project" value="InterPro"/>
</dbReference>
<feature type="region of interest" description="Disordered" evidence="4">
    <location>
        <begin position="70"/>
        <end position="168"/>
    </location>
</feature>